<keyword evidence="4" id="KW-1185">Reference proteome</keyword>
<organism evidence="3 4">
    <name type="scientific">Gordonia asplenii</name>
    <dbReference type="NCBI Taxonomy" id="2725283"/>
    <lineage>
        <taxon>Bacteria</taxon>
        <taxon>Bacillati</taxon>
        <taxon>Actinomycetota</taxon>
        <taxon>Actinomycetes</taxon>
        <taxon>Mycobacteriales</taxon>
        <taxon>Gordoniaceae</taxon>
        <taxon>Gordonia</taxon>
    </lineage>
</organism>
<keyword evidence="2" id="KW-1133">Transmembrane helix</keyword>
<accession>A0A848KYS3</accession>
<gene>
    <name evidence="3" type="ORF">HH308_21965</name>
</gene>
<name>A0A848KYS3_9ACTN</name>
<feature type="transmembrane region" description="Helical" evidence="2">
    <location>
        <begin position="457"/>
        <end position="479"/>
    </location>
</feature>
<protein>
    <recommendedName>
        <fullName evidence="5">Transmembrane protein</fullName>
    </recommendedName>
</protein>
<evidence type="ECO:0000313" key="3">
    <source>
        <dbReference type="EMBL" id="NMO03884.1"/>
    </source>
</evidence>
<dbReference type="RefSeq" id="WP_170196389.1">
    <property type="nucleotide sequence ID" value="NZ_JABBNB010000028.1"/>
</dbReference>
<dbReference type="EMBL" id="JABBNB010000028">
    <property type="protein sequence ID" value="NMO03884.1"/>
    <property type="molecule type" value="Genomic_DNA"/>
</dbReference>
<comment type="caution">
    <text evidence="3">The sequence shown here is derived from an EMBL/GenBank/DDBJ whole genome shotgun (WGS) entry which is preliminary data.</text>
</comment>
<dbReference type="AlphaFoldDB" id="A0A848KYS3"/>
<reference evidence="3 4" key="1">
    <citation type="submission" date="2020-04" db="EMBL/GenBank/DDBJ databases">
        <title>Gordonia sp. nov. TBRC 11910.</title>
        <authorList>
            <person name="Suriyachadkun C."/>
        </authorList>
    </citation>
    <scope>NUCLEOTIDE SEQUENCE [LARGE SCALE GENOMIC DNA]</scope>
    <source>
        <strain evidence="3 4">TBRC 11910</strain>
    </source>
</reference>
<feature type="region of interest" description="Disordered" evidence="1">
    <location>
        <begin position="188"/>
        <end position="261"/>
    </location>
</feature>
<sequence>MAQDPESRPISVSELLARSRQESGEDTSTAPESSSFAAQGRRRSGRDGSMSVAELTGEIPKVTGAEPSPAAATSTDGTTGGAPRSSNPSVTRSESAFPRSSSPAPSSSGSGRTASGMPGMVSRAEPALVSREPADVADAQTETTLPTVDAPATADFNSTAITGIIPVVEDAPDDDDLDFEAYRNFADYETDEPGAGTAKKDKPRKERRGLFGRKKADRSRASVGKGLDAAPVPNEITAPEPVVDDAPSDPPPAIAPSVVATDPTPAIVPSVRRSAIPASPQADDADTGPAITPHVVARTPDVAPHRPESSIEDTAEISVVTSEPMVRPAVTPSAPVEPAVPEHVVEHDNDDFQVIDDAPAAPEPSHGVRTTLRKAIVDDTEAGDVPDEAPLAAKHSPVMQWLLLIGQTIVGLAVGAALFWGFTELWKWNVIFALVLAAVVIFGIVTLVHVVRRRHDLISTLLALGVGLIVTIGPLVLLASSSS</sequence>
<evidence type="ECO:0000256" key="1">
    <source>
        <dbReference type="SAM" id="MobiDB-lite"/>
    </source>
</evidence>
<feature type="compositionally biased region" description="Polar residues" evidence="1">
    <location>
        <begin position="26"/>
        <end position="37"/>
    </location>
</feature>
<feature type="transmembrane region" description="Helical" evidence="2">
    <location>
        <begin position="401"/>
        <end position="422"/>
    </location>
</feature>
<feature type="region of interest" description="Disordered" evidence="1">
    <location>
        <begin position="1"/>
        <end position="152"/>
    </location>
</feature>
<dbReference type="Proteomes" id="UP000550729">
    <property type="component" value="Unassembled WGS sequence"/>
</dbReference>
<keyword evidence="2" id="KW-0812">Transmembrane</keyword>
<evidence type="ECO:0000256" key="2">
    <source>
        <dbReference type="SAM" id="Phobius"/>
    </source>
</evidence>
<feature type="compositionally biased region" description="Basic residues" evidence="1">
    <location>
        <begin position="205"/>
        <end position="217"/>
    </location>
</feature>
<evidence type="ECO:0000313" key="4">
    <source>
        <dbReference type="Proteomes" id="UP000550729"/>
    </source>
</evidence>
<proteinExistence type="predicted"/>
<feature type="compositionally biased region" description="Low complexity" evidence="1">
    <location>
        <begin position="67"/>
        <end position="83"/>
    </location>
</feature>
<feature type="transmembrane region" description="Helical" evidence="2">
    <location>
        <begin position="428"/>
        <end position="450"/>
    </location>
</feature>
<keyword evidence="2" id="KW-0472">Membrane</keyword>
<evidence type="ECO:0008006" key="5">
    <source>
        <dbReference type="Google" id="ProtNLM"/>
    </source>
</evidence>
<feature type="compositionally biased region" description="Low complexity" evidence="1">
    <location>
        <begin position="92"/>
        <end position="116"/>
    </location>
</feature>